<name>A0AAD3N5X9_LATJO</name>
<feature type="region of interest" description="Disordered" evidence="1">
    <location>
        <begin position="32"/>
        <end position="96"/>
    </location>
</feature>
<gene>
    <name evidence="2" type="ORF">AKAME5_001694500</name>
</gene>
<sequence length="116" mass="12912">MHLGSLDSNPESGLESQPKAKWWLTAPWSSSLGQEAPLSGPWNPEIAARRRPSDSSQGLQQLPRSAATPQRQHDSNALAEKVPKAEPSNWKKKVSSQEIHFLPIKKQRLAALFPRK</sequence>
<evidence type="ECO:0000256" key="1">
    <source>
        <dbReference type="SAM" id="MobiDB-lite"/>
    </source>
</evidence>
<dbReference type="EMBL" id="BRZM01000079">
    <property type="protein sequence ID" value="GLD65481.1"/>
    <property type="molecule type" value="Genomic_DNA"/>
</dbReference>
<evidence type="ECO:0000313" key="2">
    <source>
        <dbReference type="EMBL" id="GLD65481.1"/>
    </source>
</evidence>
<protein>
    <submittedName>
        <fullName evidence="2">Retinoic acid-induced protein 2</fullName>
    </submittedName>
</protein>
<dbReference type="Proteomes" id="UP001279410">
    <property type="component" value="Unassembled WGS sequence"/>
</dbReference>
<comment type="caution">
    <text evidence="2">The sequence shown here is derived from an EMBL/GenBank/DDBJ whole genome shotgun (WGS) entry which is preliminary data.</text>
</comment>
<reference evidence="2" key="1">
    <citation type="submission" date="2022-08" db="EMBL/GenBank/DDBJ databases">
        <title>Genome sequencing of akame (Lates japonicus).</title>
        <authorList>
            <person name="Hashiguchi Y."/>
            <person name="Takahashi H."/>
        </authorList>
    </citation>
    <scope>NUCLEOTIDE SEQUENCE</scope>
    <source>
        <strain evidence="2">Kochi</strain>
    </source>
</reference>
<evidence type="ECO:0000313" key="3">
    <source>
        <dbReference type="Proteomes" id="UP001279410"/>
    </source>
</evidence>
<feature type="compositionally biased region" description="Polar residues" evidence="1">
    <location>
        <begin position="54"/>
        <end position="70"/>
    </location>
</feature>
<organism evidence="2 3">
    <name type="scientific">Lates japonicus</name>
    <name type="common">Japanese lates</name>
    <dbReference type="NCBI Taxonomy" id="270547"/>
    <lineage>
        <taxon>Eukaryota</taxon>
        <taxon>Metazoa</taxon>
        <taxon>Chordata</taxon>
        <taxon>Craniata</taxon>
        <taxon>Vertebrata</taxon>
        <taxon>Euteleostomi</taxon>
        <taxon>Actinopterygii</taxon>
        <taxon>Neopterygii</taxon>
        <taxon>Teleostei</taxon>
        <taxon>Neoteleostei</taxon>
        <taxon>Acanthomorphata</taxon>
        <taxon>Carangaria</taxon>
        <taxon>Carangaria incertae sedis</taxon>
        <taxon>Centropomidae</taxon>
        <taxon>Lates</taxon>
    </lineage>
</organism>
<proteinExistence type="predicted"/>
<keyword evidence="3" id="KW-1185">Reference proteome</keyword>
<accession>A0AAD3N5X9</accession>
<dbReference type="AlphaFoldDB" id="A0AAD3N5X9"/>